<dbReference type="Proteomes" id="UP001163823">
    <property type="component" value="Chromosome 5"/>
</dbReference>
<evidence type="ECO:0000256" key="2">
    <source>
        <dbReference type="ARBA" id="ARBA00004479"/>
    </source>
</evidence>
<feature type="binding site" evidence="23">
    <location>
        <position position="796"/>
    </location>
    <ligand>
        <name>ATP</name>
        <dbReference type="ChEBI" id="CHEBI:30616"/>
    </ligand>
</feature>
<keyword evidence="7" id="KW-0723">Serine/threonine-protein kinase</keyword>
<keyword evidence="6" id="KW-1003">Cell membrane</keyword>
<dbReference type="Pfam" id="PF07714">
    <property type="entry name" value="PK_Tyr_Ser-Thr"/>
    <property type="match status" value="1"/>
</dbReference>
<dbReference type="PANTHER" id="PTHR48056">
    <property type="entry name" value="LRR RECEPTOR-LIKE SERINE/THREONINE-PROTEIN KINASE-RELATED"/>
    <property type="match status" value="1"/>
</dbReference>
<dbReference type="PRINTS" id="PR00019">
    <property type="entry name" value="LEURICHRPT"/>
</dbReference>
<dbReference type="InterPro" id="IPR017441">
    <property type="entry name" value="Protein_kinase_ATP_BS"/>
</dbReference>
<keyword evidence="11 24" id="KW-0812">Transmembrane</keyword>
<dbReference type="SMART" id="SM00369">
    <property type="entry name" value="LRR_TYP"/>
    <property type="match status" value="12"/>
</dbReference>
<evidence type="ECO:0000256" key="9">
    <source>
        <dbReference type="ARBA" id="ARBA00022614"/>
    </source>
</evidence>
<dbReference type="AlphaFoldDB" id="A0AAD7M2K2"/>
<evidence type="ECO:0000256" key="19">
    <source>
        <dbReference type="ARBA" id="ARBA00023170"/>
    </source>
</evidence>
<dbReference type="PROSITE" id="PS00107">
    <property type="entry name" value="PROTEIN_KINASE_ATP"/>
    <property type="match status" value="1"/>
</dbReference>
<comment type="catalytic activity">
    <reaction evidence="22">
        <text>L-seryl-[protein] + ATP = O-phospho-L-seryl-[protein] + ADP + H(+)</text>
        <dbReference type="Rhea" id="RHEA:17989"/>
        <dbReference type="Rhea" id="RHEA-COMP:9863"/>
        <dbReference type="Rhea" id="RHEA-COMP:11604"/>
        <dbReference type="ChEBI" id="CHEBI:15378"/>
        <dbReference type="ChEBI" id="CHEBI:29999"/>
        <dbReference type="ChEBI" id="CHEBI:30616"/>
        <dbReference type="ChEBI" id="CHEBI:83421"/>
        <dbReference type="ChEBI" id="CHEBI:456216"/>
        <dbReference type="EC" id="2.7.11.1"/>
    </reaction>
</comment>
<evidence type="ECO:0000256" key="10">
    <source>
        <dbReference type="ARBA" id="ARBA00022679"/>
    </source>
</evidence>
<dbReference type="Gene3D" id="3.80.10.10">
    <property type="entry name" value="Ribonuclease Inhibitor"/>
    <property type="match status" value="5"/>
</dbReference>
<keyword evidence="10" id="KW-0808">Transferase</keyword>
<dbReference type="GO" id="GO:0005524">
    <property type="term" value="F:ATP binding"/>
    <property type="evidence" value="ECO:0007669"/>
    <property type="project" value="UniProtKB-UniRule"/>
</dbReference>
<dbReference type="InterPro" id="IPR003591">
    <property type="entry name" value="Leu-rich_rpt_typical-subtyp"/>
</dbReference>
<feature type="domain" description="Protein kinase" evidence="25">
    <location>
        <begin position="768"/>
        <end position="1047"/>
    </location>
</feature>
<dbReference type="GO" id="GO:0004674">
    <property type="term" value="F:protein serine/threonine kinase activity"/>
    <property type="evidence" value="ECO:0007669"/>
    <property type="project" value="UniProtKB-KW"/>
</dbReference>
<dbReference type="PANTHER" id="PTHR48056:SF73">
    <property type="entry name" value="LRR RECEPTOR-LIKE SERINE_THREONINE-PROTEIN KINASE EFR"/>
    <property type="match status" value="1"/>
</dbReference>
<dbReference type="Pfam" id="PF08263">
    <property type="entry name" value="LRRNT_2"/>
    <property type="match status" value="1"/>
</dbReference>
<dbReference type="InterPro" id="IPR011009">
    <property type="entry name" value="Kinase-like_dom_sf"/>
</dbReference>
<dbReference type="SMART" id="SM00220">
    <property type="entry name" value="S_TKc"/>
    <property type="match status" value="1"/>
</dbReference>
<dbReference type="EMBL" id="JARAOO010000005">
    <property type="protein sequence ID" value="KAJ7968752.1"/>
    <property type="molecule type" value="Genomic_DNA"/>
</dbReference>
<accession>A0AAD7M2K2</accession>
<comment type="similarity">
    <text evidence="3">Belongs to the protein kinase superfamily. Ser/Thr protein kinase family.</text>
</comment>
<comment type="similarity">
    <text evidence="4">Belongs to the RLP family.</text>
</comment>
<keyword evidence="8" id="KW-0597">Phosphoprotein</keyword>
<dbReference type="FunFam" id="3.80.10.10:FF:000317">
    <property type="entry name" value="Inactive leucine-rich repeat receptor-like protein kinase"/>
    <property type="match status" value="1"/>
</dbReference>
<evidence type="ECO:0000256" key="3">
    <source>
        <dbReference type="ARBA" id="ARBA00008684"/>
    </source>
</evidence>
<dbReference type="FunFam" id="3.30.200.20:FF:000661">
    <property type="entry name" value="Serine-threonine protein kinase plant-type"/>
    <property type="match status" value="1"/>
</dbReference>
<evidence type="ECO:0000256" key="11">
    <source>
        <dbReference type="ARBA" id="ARBA00022692"/>
    </source>
</evidence>
<keyword evidence="27" id="KW-1185">Reference proteome</keyword>
<dbReference type="Gene3D" id="1.10.510.10">
    <property type="entry name" value="Transferase(Phosphotransferase) domain 1"/>
    <property type="match status" value="1"/>
</dbReference>
<dbReference type="SUPFAM" id="SSF52047">
    <property type="entry name" value="RNI-like"/>
    <property type="match status" value="2"/>
</dbReference>
<keyword evidence="17 24" id="KW-1133">Transmembrane helix</keyword>
<dbReference type="InterPro" id="IPR013210">
    <property type="entry name" value="LRR_N_plant-typ"/>
</dbReference>
<dbReference type="Pfam" id="PF13855">
    <property type="entry name" value="LRR_8"/>
    <property type="match status" value="3"/>
</dbReference>
<organism evidence="26 27">
    <name type="scientific">Quillaja saponaria</name>
    <name type="common">Soap bark tree</name>
    <dbReference type="NCBI Taxonomy" id="32244"/>
    <lineage>
        <taxon>Eukaryota</taxon>
        <taxon>Viridiplantae</taxon>
        <taxon>Streptophyta</taxon>
        <taxon>Embryophyta</taxon>
        <taxon>Tracheophyta</taxon>
        <taxon>Spermatophyta</taxon>
        <taxon>Magnoliopsida</taxon>
        <taxon>eudicotyledons</taxon>
        <taxon>Gunneridae</taxon>
        <taxon>Pentapetalae</taxon>
        <taxon>rosids</taxon>
        <taxon>fabids</taxon>
        <taxon>Fabales</taxon>
        <taxon>Quillajaceae</taxon>
        <taxon>Quillaja</taxon>
    </lineage>
</organism>
<evidence type="ECO:0000256" key="7">
    <source>
        <dbReference type="ARBA" id="ARBA00022527"/>
    </source>
</evidence>
<keyword evidence="16 23" id="KW-0067">ATP-binding</keyword>
<evidence type="ECO:0000256" key="6">
    <source>
        <dbReference type="ARBA" id="ARBA00022475"/>
    </source>
</evidence>
<evidence type="ECO:0000256" key="4">
    <source>
        <dbReference type="ARBA" id="ARBA00009592"/>
    </source>
</evidence>
<feature type="transmembrane region" description="Helical" evidence="24">
    <location>
        <begin position="710"/>
        <end position="732"/>
    </location>
</feature>
<evidence type="ECO:0000256" key="20">
    <source>
        <dbReference type="ARBA" id="ARBA00023180"/>
    </source>
</evidence>
<comment type="catalytic activity">
    <reaction evidence="21">
        <text>L-threonyl-[protein] + ATP = O-phospho-L-threonyl-[protein] + ADP + H(+)</text>
        <dbReference type="Rhea" id="RHEA:46608"/>
        <dbReference type="Rhea" id="RHEA-COMP:11060"/>
        <dbReference type="Rhea" id="RHEA-COMP:11605"/>
        <dbReference type="ChEBI" id="CHEBI:15378"/>
        <dbReference type="ChEBI" id="CHEBI:30013"/>
        <dbReference type="ChEBI" id="CHEBI:30616"/>
        <dbReference type="ChEBI" id="CHEBI:61977"/>
        <dbReference type="ChEBI" id="CHEBI:456216"/>
        <dbReference type="EC" id="2.7.11.1"/>
    </reaction>
</comment>
<dbReference type="FunFam" id="3.80.10.10:FF:000275">
    <property type="entry name" value="Leucine-rich repeat receptor-like protein kinase"/>
    <property type="match status" value="1"/>
</dbReference>
<evidence type="ECO:0000256" key="13">
    <source>
        <dbReference type="ARBA" id="ARBA00022737"/>
    </source>
</evidence>
<dbReference type="FunFam" id="3.80.10.10:FF:000095">
    <property type="entry name" value="LRR receptor-like serine/threonine-protein kinase GSO1"/>
    <property type="match status" value="1"/>
</dbReference>
<keyword evidence="15 26" id="KW-0418">Kinase</keyword>
<keyword evidence="19 26" id="KW-0675">Receptor</keyword>
<evidence type="ECO:0000259" key="25">
    <source>
        <dbReference type="PROSITE" id="PS50011"/>
    </source>
</evidence>
<dbReference type="PROSITE" id="PS50011">
    <property type="entry name" value="PROTEIN_KINASE_DOM"/>
    <property type="match status" value="1"/>
</dbReference>
<dbReference type="Pfam" id="PF00560">
    <property type="entry name" value="LRR_1"/>
    <property type="match status" value="4"/>
</dbReference>
<evidence type="ECO:0000256" key="14">
    <source>
        <dbReference type="ARBA" id="ARBA00022741"/>
    </source>
</evidence>
<dbReference type="InterPro" id="IPR050647">
    <property type="entry name" value="Plant_LRR-RLKs"/>
</dbReference>
<dbReference type="KEGG" id="qsa:O6P43_012810"/>
<dbReference type="Gene3D" id="3.30.200.20">
    <property type="entry name" value="Phosphorylase Kinase, domain 1"/>
    <property type="match status" value="1"/>
</dbReference>
<evidence type="ECO:0000256" key="5">
    <source>
        <dbReference type="ARBA" id="ARBA00012513"/>
    </source>
</evidence>
<keyword evidence="20" id="KW-0325">Glycoprotein</keyword>
<keyword evidence="18 24" id="KW-0472">Membrane</keyword>
<evidence type="ECO:0000256" key="21">
    <source>
        <dbReference type="ARBA" id="ARBA00047899"/>
    </source>
</evidence>
<dbReference type="EC" id="2.7.11.1" evidence="5"/>
<dbReference type="Pfam" id="PF23598">
    <property type="entry name" value="LRR_14"/>
    <property type="match status" value="1"/>
</dbReference>
<comment type="subcellular location">
    <subcellularLocation>
        <location evidence="1">Cell membrane</location>
        <topology evidence="1">Single-pass membrane protein</topology>
    </subcellularLocation>
    <subcellularLocation>
        <location evidence="2">Membrane</location>
        <topology evidence="2">Single-pass type I membrane protein</topology>
    </subcellularLocation>
</comment>
<evidence type="ECO:0000256" key="16">
    <source>
        <dbReference type="ARBA" id="ARBA00022840"/>
    </source>
</evidence>
<name>A0AAD7M2K2_QUISA</name>
<dbReference type="InterPro" id="IPR032675">
    <property type="entry name" value="LRR_dom_sf"/>
</dbReference>
<evidence type="ECO:0000256" key="18">
    <source>
        <dbReference type="ARBA" id="ARBA00023136"/>
    </source>
</evidence>
<dbReference type="GO" id="GO:0005886">
    <property type="term" value="C:plasma membrane"/>
    <property type="evidence" value="ECO:0007669"/>
    <property type="project" value="UniProtKB-SubCell"/>
</dbReference>
<evidence type="ECO:0000256" key="15">
    <source>
        <dbReference type="ARBA" id="ARBA00022777"/>
    </source>
</evidence>
<evidence type="ECO:0000256" key="24">
    <source>
        <dbReference type="SAM" id="Phobius"/>
    </source>
</evidence>
<keyword evidence="12" id="KW-0732">Signal</keyword>
<evidence type="ECO:0000256" key="22">
    <source>
        <dbReference type="ARBA" id="ARBA00048679"/>
    </source>
</evidence>
<reference evidence="26" key="1">
    <citation type="journal article" date="2023" name="Science">
        <title>Elucidation of the pathway for biosynthesis of saponin adjuvants from the soapbark tree.</title>
        <authorList>
            <person name="Reed J."/>
            <person name="Orme A."/>
            <person name="El-Demerdash A."/>
            <person name="Owen C."/>
            <person name="Martin L.B.B."/>
            <person name="Misra R.C."/>
            <person name="Kikuchi S."/>
            <person name="Rejzek M."/>
            <person name="Martin A.C."/>
            <person name="Harkess A."/>
            <person name="Leebens-Mack J."/>
            <person name="Louveau T."/>
            <person name="Stephenson M.J."/>
            <person name="Osbourn A."/>
        </authorList>
    </citation>
    <scope>NUCLEOTIDE SEQUENCE</scope>
    <source>
        <strain evidence="26">S10</strain>
    </source>
</reference>
<gene>
    <name evidence="26" type="ORF">O6P43_012810</name>
</gene>
<evidence type="ECO:0000313" key="27">
    <source>
        <dbReference type="Proteomes" id="UP001163823"/>
    </source>
</evidence>
<evidence type="ECO:0000256" key="23">
    <source>
        <dbReference type="PROSITE-ProRule" id="PRU10141"/>
    </source>
</evidence>
<evidence type="ECO:0000256" key="12">
    <source>
        <dbReference type="ARBA" id="ARBA00022729"/>
    </source>
</evidence>
<dbReference type="PROSITE" id="PS00108">
    <property type="entry name" value="PROTEIN_KINASE_ST"/>
    <property type="match status" value="1"/>
</dbReference>
<proteinExistence type="inferred from homology"/>
<dbReference type="InterPro" id="IPR001245">
    <property type="entry name" value="Ser-Thr/Tyr_kinase_cat_dom"/>
</dbReference>
<keyword evidence="14 23" id="KW-0547">Nucleotide-binding</keyword>
<evidence type="ECO:0000256" key="1">
    <source>
        <dbReference type="ARBA" id="ARBA00004162"/>
    </source>
</evidence>
<dbReference type="InterPro" id="IPR001611">
    <property type="entry name" value="Leu-rich_rpt"/>
</dbReference>
<dbReference type="InterPro" id="IPR000719">
    <property type="entry name" value="Prot_kinase_dom"/>
</dbReference>
<dbReference type="InterPro" id="IPR055414">
    <property type="entry name" value="LRR_R13L4/SHOC2-like"/>
</dbReference>
<comment type="caution">
    <text evidence="26">The sequence shown here is derived from an EMBL/GenBank/DDBJ whole genome shotgun (WGS) entry which is preliminary data.</text>
</comment>
<dbReference type="InterPro" id="IPR008271">
    <property type="entry name" value="Ser/Thr_kinase_AS"/>
</dbReference>
<evidence type="ECO:0000256" key="17">
    <source>
        <dbReference type="ARBA" id="ARBA00022989"/>
    </source>
</evidence>
<sequence length="1054" mass="116961">MARLAIATAVHDINTDQSVLLTLKDHITHDPNNTIAQNWSTSTCVCNWIGITCGVRHLRVTVLNLSYMGLVGTIPPHIGNLSFLNYLNLANNSFHGSLPNELSRLHRLEIFSVRFNNFAREIPQSFFNNLSSLKKIAFGYNQFSGFLPSNIFNMPSLLVIDFGYNQFSGSIPSTIVNVSLLEYINLSHNNLTGQLPKNIFDHLPELKKLYLSNNQFYGEIPSSLFNCKQLQHLFLAYNNLTGTIPVEIGNSSLLMRIYFDFNNLQGTIPGEIGKLSNLEIFGLQFNNLTGDIPSTFFNISTIVKISATSNKLTGSLPPSLGLTLPNLEGVYLNSNSLTGPIPSSISNATKLTQIELASNLFSGYIPSTLGDLRNLQWLHLSENNLSFETSNHAMRILVSLANCKYLQRIDFSSNPLNFVLPTSIGNFSSSLNYFGLENCNIKGSIPEDIDNLRGLNFLNLASNYITGTIPAQIGNLRGLQTLYLDHNELQGYIPQEICQLKSLWSFYLSNNKLTGLVPTCFGNLTSLRKLSLSSNRLNSTLPSTLWGLQDILYLDLSSNNLTGSLPLFISNLKVVIELNLTDNQLSGHIPSGIGSLQNLVNLSLARNGFEGPIPRSFVGLVSLESLDLSENNLSGVIPKSLEALIYLKRLNVSFNKLEGEIPDGGSFKNFTGDSFMKNKALCGASRFQVPPCRAEAFGKPRKTTNFWLKYILPAVLATFATILILVVTYVLVKQKKGKSKLATEEDIPSLATWRRLSYHELNQATNGFSEINLLGEGSFGKVYKGTLADGAEVAIKVFNLQPEEAFKSFDSECGVLCNIRHRNLVKIISSCSNFDFKALVLSYMPNGNLEKWLYSHNYCLSILQRLSIMIDVAAALDYLHDHSTPIVHCDLKPGNILLDEEMVAHVTDFGIAKLLGEGDTITKTMTLATIGYMAPEYGLEGIVSRRADVYSYGILLMETFTRHKPTDEMFLGELSLKQWVQRSFPHAILQIVDGNLLMDDEEDFDIKKDCLSSIVGLALDCSEDAPDERTNMKAVLVALNKMKKKFLNEVVRNL</sequence>
<dbReference type="SUPFAM" id="SSF56112">
    <property type="entry name" value="Protein kinase-like (PK-like)"/>
    <property type="match status" value="1"/>
</dbReference>
<protein>
    <recommendedName>
        <fullName evidence="5">non-specific serine/threonine protein kinase</fullName>
        <ecNumber evidence="5">2.7.11.1</ecNumber>
    </recommendedName>
</protein>
<evidence type="ECO:0000313" key="26">
    <source>
        <dbReference type="EMBL" id="KAJ7968752.1"/>
    </source>
</evidence>
<dbReference type="GO" id="GO:0033612">
    <property type="term" value="F:receptor serine/threonine kinase binding"/>
    <property type="evidence" value="ECO:0007669"/>
    <property type="project" value="TreeGrafter"/>
</dbReference>
<keyword evidence="13" id="KW-0677">Repeat</keyword>
<evidence type="ECO:0000256" key="8">
    <source>
        <dbReference type="ARBA" id="ARBA00022553"/>
    </source>
</evidence>
<keyword evidence="9" id="KW-0433">Leucine-rich repeat</keyword>
<dbReference type="FunFam" id="1.10.510.10:FF:000358">
    <property type="entry name" value="Putative leucine-rich repeat receptor-like serine/threonine-protein kinase"/>
    <property type="match status" value="1"/>
</dbReference>